<dbReference type="InterPro" id="IPR041988">
    <property type="entry name" value="Ribosomal_uL24_KOW"/>
</dbReference>
<dbReference type="SMART" id="SM00739">
    <property type="entry name" value="KOW"/>
    <property type="match status" value="1"/>
</dbReference>
<comment type="similarity">
    <text evidence="2 6 7">Belongs to the universal ribosomal protein uL24 family.</text>
</comment>
<dbReference type="PANTHER" id="PTHR12903">
    <property type="entry name" value="MITOCHONDRIAL RIBOSOMAL PROTEIN L24"/>
    <property type="match status" value="1"/>
</dbReference>
<dbReference type="GO" id="GO:0009507">
    <property type="term" value="C:chloroplast"/>
    <property type="evidence" value="ECO:0007669"/>
    <property type="project" value="UniProtKB-SubCell"/>
</dbReference>
<evidence type="ECO:0000256" key="4">
    <source>
        <dbReference type="ARBA" id="ARBA00023274"/>
    </source>
</evidence>
<dbReference type="PROSITE" id="PS01108">
    <property type="entry name" value="RIBOSOMAL_L24"/>
    <property type="match status" value="1"/>
</dbReference>
<geneLocation type="chloroplast" evidence="9"/>
<sequence>MKNKKQKTHVKKGDYVQIITGTYKGKTGSIIKVLHKKQTVIVENFNLKQKHIQPQKEGDTGKIIQKESPIHISNVMLYSKKNKTASRYRYKITNNNIKQRILIKTGEVAI</sequence>
<dbReference type="Pfam" id="PF17136">
    <property type="entry name" value="ribosomal_L24"/>
    <property type="match status" value="1"/>
</dbReference>
<dbReference type="InterPro" id="IPR014722">
    <property type="entry name" value="Rib_uL2_dom2"/>
</dbReference>
<organism evidence="9">
    <name type="scientific">Caulacanthus okamurae</name>
    <dbReference type="NCBI Taxonomy" id="152008"/>
    <lineage>
        <taxon>Eukaryota</taxon>
        <taxon>Rhodophyta</taxon>
        <taxon>Florideophyceae</taxon>
        <taxon>Rhodymeniophycidae</taxon>
        <taxon>Gigartinales</taxon>
        <taxon>Caulacanthaceae</taxon>
        <taxon>Caulacanthus</taxon>
    </lineage>
</organism>
<keyword evidence="9" id="KW-0150">Chloroplast</keyword>
<dbReference type="SUPFAM" id="SSF50104">
    <property type="entry name" value="Translation proteins SH3-like domain"/>
    <property type="match status" value="1"/>
</dbReference>
<evidence type="ECO:0000256" key="3">
    <source>
        <dbReference type="ARBA" id="ARBA00022980"/>
    </source>
</evidence>
<evidence type="ECO:0000259" key="8">
    <source>
        <dbReference type="SMART" id="SM00739"/>
    </source>
</evidence>
<comment type="subcellular location">
    <subcellularLocation>
        <location evidence="6">Plastid</location>
        <location evidence="6">Chloroplast</location>
    </subcellularLocation>
</comment>
<proteinExistence type="inferred from homology"/>
<dbReference type="CDD" id="cd06089">
    <property type="entry name" value="KOW_RPL26"/>
    <property type="match status" value="1"/>
</dbReference>
<keyword evidence="4 6" id="KW-0687">Ribonucleoprotein</keyword>
<dbReference type="InterPro" id="IPR008991">
    <property type="entry name" value="Translation_prot_SH3-like_sf"/>
</dbReference>
<keyword evidence="6" id="KW-0699">rRNA-binding</keyword>
<evidence type="ECO:0000256" key="1">
    <source>
        <dbReference type="ARBA" id="ARBA00004072"/>
    </source>
</evidence>
<evidence type="ECO:0000313" key="9">
    <source>
        <dbReference type="EMBL" id="QIZ74653.1"/>
    </source>
</evidence>
<keyword evidence="3 6" id="KW-0689">Ribosomal protein</keyword>
<gene>
    <name evidence="6 9" type="primary">rpl24</name>
</gene>
<dbReference type="InterPro" id="IPR005825">
    <property type="entry name" value="Ribosomal_uL24_CS"/>
</dbReference>
<dbReference type="EMBL" id="MT193838">
    <property type="protein sequence ID" value="QIZ74653.1"/>
    <property type="molecule type" value="Genomic_DNA"/>
</dbReference>
<keyword evidence="6" id="KW-0694">RNA-binding</keyword>
<evidence type="ECO:0000256" key="2">
    <source>
        <dbReference type="ARBA" id="ARBA00010618"/>
    </source>
</evidence>
<dbReference type="GO" id="GO:0006412">
    <property type="term" value="P:translation"/>
    <property type="evidence" value="ECO:0007669"/>
    <property type="project" value="UniProtKB-UniRule"/>
</dbReference>
<dbReference type="Pfam" id="PF00467">
    <property type="entry name" value="KOW"/>
    <property type="match status" value="1"/>
</dbReference>
<dbReference type="GO" id="GO:0019843">
    <property type="term" value="F:rRNA binding"/>
    <property type="evidence" value="ECO:0007669"/>
    <property type="project" value="UniProtKB-UniRule"/>
</dbReference>
<dbReference type="NCBIfam" id="TIGR01079">
    <property type="entry name" value="rplX_bact"/>
    <property type="match status" value="1"/>
</dbReference>
<keyword evidence="9" id="KW-0934">Plastid</keyword>
<dbReference type="InterPro" id="IPR057264">
    <property type="entry name" value="Ribosomal_uL24_C"/>
</dbReference>
<dbReference type="AlphaFoldDB" id="A0A6H1U9C4"/>
<evidence type="ECO:0000256" key="6">
    <source>
        <dbReference type="HAMAP-Rule" id="MF_01326"/>
    </source>
</evidence>
<accession>A0A6H1U9C4</accession>
<comment type="function">
    <text evidence="1 6">One of two assembly initiator proteins, it binds directly to the 5'-end of the 23S rRNA, where it nucleates assembly of the 50S subunit.</text>
</comment>
<dbReference type="HAMAP" id="MF_01326_B">
    <property type="entry name" value="Ribosomal_uL24_B"/>
    <property type="match status" value="1"/>
</dbReference>
<dbReference type="InterPro" id="IPR003256">
    <property type="entry name" value="Ribosomal_uL24"/>
</dbReference>
<name>A0A6H1U9C4_9FLOR</name>
<evidence type="ECO:0000256" key="7">
    <source>
        <dbReference type="RuleBase" id="RU003477"/>
    </source>
</evidence>
<reference evidence="9" key="1">
    <citation type="submission" date="2020-03" db="EMBL/GenBank/DDBJ databases">
        <title>Complete organellar genome analysis of the invasive marine red alga Caulacanthus okamurae (Caulacanthaceae, Rhodophyta) from Moss Landing, California, USA.</title>
        <authorList>
            <person name="Hughey J.R."/>
        </authorList>
    </citation>
    <scope>NUCLEOTIDE SEQUENCE</scope>
</reference>
<feature type="domain" description="KOW" evidence="8">
    <location>
        <begin position="9"/>
        <end position="36"/>
    </location>
</feature>
<dbReference type="GO" id="GO:0005840">
    <property type="term" value="C:ribosome"/>
    <property type="evidence" value="ECO:0007669"/>
    <property type="project" value="UniProtKB-KW"/>
</dbReference>
<protein>
    <recommendedName>
        <fullName evidence="5 6">Large ribosomal subunit protein uL24c</fullName>
    </recommendedName>
</protein>
<dbReference type="Gene3D" id="2.30.30.30">
    <property type="match status" value="1"/>
</dbReference>
<dbReference type="GO" id="GO:1990904">
    <property type="term" value="C:ribonucleoprotein complex"/>
    <property type="evidence" value="ECO:0007669"/>
    <property type="project" value="UniProtKB-KW"/>
</dbReference>
<dbReference type="RefSeq" id="YP_009774036.1">
    <property type="nucleotide sequence ID" value="NC_047434.1"/>
</dbReference>
<evidence type="ECO:0000256" key="5">
    <source>
        <dbReference type="ARBA" id="ARBA00035282"/>
    </source>
</evidence>
<dbReference type="InterPro" id="IPR005824">
    <property type="entry name" value="KOW"/>
</dbReference>
<comment type="subunit">
    <text evidence="6">Part of the 50S ribosomal subunit.</text>
</comment>
<dbReference type="GO" id="GO:0003735">
    <property type="term" value="F:structural constituent of ribosome"/>
    <property type="evidence" value="ECO:0007669"/>
    <property type="project" value="InterPro"/>
</dbReference>
<dbReference type="GeneID" id="54615646"/>